<evidence type="ECO:0000313" key="3">
    <source>
        <dbReference type="EMBL" id="TWU41517.1"/>
    </source>
</evidence>
<dbReference type="PANTHER" id="PTHR36927:SF1">
    <property type="entry name" value="MDO-LIKE PROTEIN"/>
    <property type="match status" value="1"/>
</dbReference>
<feature type="transmembrane region" description="Helical" evidence="1">
    <location>
        <begin position="122"/>
        <end position="146"/>
    </location>
</feature>
<feature type="domain" description="Acyltransferase 3" evidence="2">
    <location>
        <begin position="29"/>
        <end position="400"/>
    </location>
</feature>
<accession>A0A5C6E0N3</accession>
<keyword evidence="4" id="KW-1185">Reference proteome</keyword>
<evidence type="ECO:0000256" key="1">
    <source>
        <dbReference type="SAM" id="Phobius"/>
    </source>
</evidence>
<feature type="transmembrane region" description="Helical" evidence="1">
    <location>
        <begin position="385"/>
        <end position="403"/>
    </location>
</feature>
<sequence length="443" mass="49209">MDILPIQKTFPAAIAPTPIAPTQCSNLVGFDALRAFAALGVVLLHACVPYLQHPMPGLAWSVTDIRSEAANGFTSSAIDCLFWGIEVFIMPIFLLLAGYFAYQTMSRRGSEQLIKTRAKRLLIPLAFASCVVLPIGLYTWVLAWVAEGTVAAVKLKSLKFDGEIDRDLWGLSHLWFMLYLFLYIVATGITVEIWRRYRDWFPSYLHSLCRSIGNRSLHVCAILFLTASATLLVAPEVVWGFQHAFAPVPSKWLYSGSFFAGGLWIAATDPSFHWLRKRRGVLGIASWMFLATAVTLGRWHLEFSNLATGSDWPASVALAIITVAAAWLMTLWLSTASLSLNRLPVSVQYLAAASFWVYLVHHPLLGLTHLDLKLMMPEVNPAAKTAISFAVSVTVSLLTYEAFVRKTRLGERLGMAWEFPGKEVPSTIPMRTPSETSERRRAA</sequence>
<dbReference type="AlphaFoldDB" id="A0A5C6E0N3"/>
<gene>
    <name evidence="3" type="primary">mdoC</name>
    <name evidence="3" type="ORF">Q31b_29660</name>
</gene>
<dbReference type="EMBL" id="SJPY01000004">
    <property type="protein sequence ID" value="TWU41517.1"/>
    <property type="molecule type" value="Genomic_DNA"/>
</dbReference>
<dbReference type="OrthoDB" id="7375713at2"/>
<reference evidence="3 4" key="1">
    <citation type="submission" date="2019-02" db="EMBL/GenBank/DDBJ databases">
        <title>Deep-cultivation of Planctomycetes and their phenomic and genomic characterization uncovers novel biology.</title>
        <authorList>
            <person name="Wiegand S."/>
            <person name="Jogler M."/>
            <person name="Boedeker C."/>
            <person name="Pinto D."/>
            <person name="Vollmers J."/>
            <person name="Rivas-Marin E."/>
            <person name="Kohn T."/>
            <person name="Peeters S.H."/>
            <person name="Heuer A."/>
            <person name="Rast P."/>
            <person name="Oberbeckmann S."/>
            <person name="Bunk B."/>
            <person name="Jeske O."/>
            <person name="Meyerdierks A."/>
            <person name="Storesund J.E."/>
            <person name="Kallscheuer N."/>
            <person name="Luecker S."/>
            <person name="Lage O.M."/>
            <person name="Pohl T."/>
            <person name="Merkel B.J."/>
            <person name="Hornburger P."/>
            <person name="Mueller R.-W."/>
            <person name="Bruemmer F."/>
            <person name="Labrenz M."/>
            <person name="Spormann A.M."/>
            <person name="Op Den Camp H."/>
            <person name="Overmann J."/>
            <person name="Amann R."/>
            <person name="Jetten M.S.M."/>
            <person name="Mascher T."/>
            <person name="Medema M.H."/>
            <person name="Devos D.P."/>
            <person name="Kaster A.-K."/>
            <person name="Ovreas L."/>
            <person name="Rohde M."/>
            <person name="Galperin M.Y."/>
            <person name="Jogler C."/>
        </authorList>
    </citation>
    <scope>NUCLEOTIDE SEQUENCE [LARGE SCALE GENOMIC DNA]</scope>
    <source>
        <strain evidence="3 4">Q31b</strain>
    </source>
</reference>
<comment type="caution">
    <text evidence="3">The sequence shown here is derived from an EMBL/GenBank/DDBJ whole genome shotgun (WGS) entry which is preliminary data.</text>
</comment>
<feature type="transmembrane region" description="Helical" evidence="1">
    <location>
        <begin position="312"/>
        <end position="333"/>
    </location>
</feature>
<proteinExistence type="predicted"/>
<dbReference type="RefSeq" id="WP_146600317.1">
    <property type="nucleotide sequence ID" value="NZ_SJPY01000004.1"/>
</dbReference>
<keyword evidence="1" id="KW-1133">Transmembrane helix</keyword>
<feature type="transmembrane region" description="Helical" evidence="1">
    <location>
        <begin position="252"/>
        <end position="268"/>
    </location>
</feature>
<protein>
    <submittedName>
        <fullName evidence="3">Glucans biosynthesis protein C</fullName>
        <ecNumber evidence="3">2.1.-.-</ecNumber>
    </submittedName>
</protein>
<keyword evidence="1" id="KW-0472">Membrane</keyword>
<feature type="transmembrane region" description="Helical" evidence="1">
    <location>
        <begin position="81"/>
        <end position="102"/>
    </location>
</feature>
<dbReference type="Pfam" id="PF01757">
    <property type="entry name" value="Acyl_transf_3"/>
    <property type="match status" value="1"/>
</dbReference>
<dbReference type="GO" id="GO:0016747">
    <property type="term" value="F:acyltransferase activity, transferring groups other than amino-acyl groups"/>
    <property type="evidence" value="ECO:0007669"/>
    <property type="project" value="InterPro"/>
</dbReference>
<evidence type="ECO:0000259" key="2">
    <source>
        <dbReference type="Pfam" id="PF01757"/>
    </source>
</evidence>
<organism evidence="3 4">
    <name type="scientific">Novipirellula aureliae</name>
    <dbReference type="NCBI Taxonomy" id="2527966"/>
    <lineage>
        <taxon>Bacteria</taxon>
        <taxon>Pseudomonadati</taxon>
        <taxon>Planctomycetota</taxon>
        <taxon>Planctomycetia</taxon>
        <taxon>Pirellulales</taxon>
        <taxon>Pirellulaceae</taxon>
        <taxon>Novipirellula</taxon>
    </lineage>
</organism>
<dbReference type="Proteomes" id="UP000315471">
    <property type="component" value="Unassembled WGS sequence"/>
</dbReference>
<dbReference type="EC" id="2.1.-.-" evidence="3"/>
<evidence type="ECO:0000313" key="4">
    <source>
        <dbReference type="Proteomes" id="UP000315471"/>
    </source>
</evidence>
<feature type="transmembrane region" description="Helical" evidence="1">
    <location>
        <begin position="216"/>
        <end position="240"/>
    </location>
</feature>
<keyword evidence="3" id="KW-0808">Transferase</keyword>
<feature type="transmembrane region" description="Helical" evidence="1">
    <location>
        <begin position="280"/>
        <end position="300"/>
    </location>
</feature>
<feature type="transmembrane region" description="Helical" evidence="1">
    <location>
        <begin position="345"/>
        <end position="365"/>
    </location>
</feature>
<keyword evidence="1" id="KW-0812">Transmembrane</keyword>
<feature type="transmembrane region" description="Helical" evidence="1">
    <location>
        <begin position="174"/>
        <end position="195"/>
    </location>
</feature>
<name>A0A5C6E0N3_9BACT</name>
<dbReference type="InterPro" id="IPR050623">
    <property type="entry name" value="Glucan_succinyl_AcylTrfase"/>
</dbReference>
<dbReference type="InterPro" id="IPR002656">
    <property type="entry name" value="Acyl_transf_3_dom"/>
</dbReference>
<feature type="transmembrane region" description="Helical" evidence="1">
    <location>
        <begin position="32"/>
        <end position="51"/>
    </location>
</feature>
<dbReference type="PANTHER" id="PTHR36927">
    <property type="entry name" value="BLR4337 PROTEIN"/>
    <property type="match status" value="1"/>
</dbReference>